<evidence type="ECO:0000256" key="1">
    <source>
        <dbReference type="SAM" id="MobiDB-lite"/>
    </source>
</evidence>
<keyword evidence="2" id="KW-0732">Signal</keyword>
<dbReference type="EMBL" id="JBHSKP010000007">
    <property type="protein sequence ID" value="MFC5152741.1"/>
    <property type="molecule type" value="Genomic_DNA"/>
</dbReference>
<feature type="chain" id="PRO_5045496124" description="Secreted protein" evidence="2">
    <location>
        <begin position="24"/>
        <end position="217"/>
    </location>
</feature>
<feature type="signal peptide" evidence="2">
    <location>
        <begin position="1"/>
        <end position="23"/>
    </location>
</feature>
<proteinExistence type="predicted"/>
<organism evidence="3 4">
    <name type="scientific">Streptomyces amakusaensis</name>
    <dbReference type="NCBI Taxonomy" id="67271"/>
    <lineage>
        <taxon>Bacteria</taxon>
        <taxon>Bacillati</taxon>
        <taxon>Actinomycetota</taxon>
        <taxon>Actinomycetes</taxon>
        <taxon>Kitasatosporales</taxon>
        <taxon>Streptomycetaceae</taxon>
        <taxon>Streptomyces</taxon>
    </lineage>
</organism>
<dbReference type="Proteomes" id="UP001596160">
    <property type="component" value="Unassembled WGS sequence"/>
</dbReference>
<accession>A0ABW0AG36</accession>
<evidence type="ECO:0000256" key="2">
    <source>
        <dbReference type="SAM" id="SignalP"/>
    </source>
</evidence>
<evidence type="ECO:0000313" key="4">
    <source>
        <dbReference type="Proteomes" id="UP001596160"/>
    </source>
</evidence>
<comment type="caution">
    <text evidence="3">The sequence shown here is derived from an EMBL/GenBank/DDBJ whole genome shotgun (WGS) entry which is preliminary data.</text>
</comment>
<dbReference type="RefSeq" id="WP_344479109.1">
    <property type="nucleotide sequence ID" value="NZ_BAAASB010000011.1"/>
</dbReference>
<evidence type="ECO:0008006" key="5">
    <source>
        <dbReference type="Google" id="ProtNLM"/>
    </source>
</evidence>
<feature type="compositionally biased region" description="Gly residues" evidence="1">
    <location>
        <begin position="64"/>
        <end position="75"/>
    </location>
</feature>
<feature type="region of interest" description="Disordered" evidence="1">
    <location>
        <begin position="19"/>
        <end position="96"/>
    </location>
</feature>
<keyword evidence="4" id="KW-1185">Reference proteome</keyword>
<gene>
    <name evidence="3" type="ORF">ACFPRH_13440</name>
</gene>
<name>A0ABW0AG36_9ACTN</name>
<evidence type="ECO:0000313" key="3">
    <source>
        <dbReference type="EMBL" id="MFC5152741.1"/>
    </source>
</evidence>
<reference evidence="4" key="1">
    <citation type="journal article" date="2019" name="Int. J. Syst. Evol. Microbiol.">
        <title>The Global Catalogue of Microorganisms (GCM) 10K type strain sequencing project: providing services to taxonomists for standard genome sequencing and annotation.</title>
        <authorList>
            <consortium name="The Broad Institute Genomics Platform"/>
            <consortium name="The Broad Institute Genome Sequencing Center for Infectious Disease"/>
            <person name="Wu L."/>
            <person name="Ma J."/>
        </authorList>
    </citation>
    <scope>NUCLEOTIDE SEQUENCE [LARGE SCALE GENOMIC DNA]</scope>
    <source>
        <strain evidence="4">PCU 266</strain>
    </source>
</reference>
<sequence length="217" mass="22528">MRTLLVAVTASSAIALSASTSTAAPVENTERITAASAADPAVPGTTDPTDPAVPEGETDEVEGGVEGGPVAGGAGEEPDDPTDGPAARNKKKNPSAGLFYSNGDYVHISKTTPRAASGHGWWFKVNGPGEKAKVTVQLQAYDTTAKKWKTVATGHETVKPSKNMRSAPSSHRASARKACKGMKKVQWRSVVDVDIISVNDSPEKATTPARTLECGAF</sequence>
<protein>
    <recommendedName>
        <fullName evidence="5">Secreted protein</fullName>
    </recommendedName>
</protein>